<feature type="compositionally biased region" description="Basic and acidic residues" evidence="1">
    <location>
        <begin position="53"/>
        <end position="66"/>
    </location>
</feature>
<protein>
    <submittedName>
        <fullName evidence="2">Uncharacterized protein</fullName>
    </submittedName>
</protein>
<name>A0AAE1D2X1_9GAST</name>
<accession>A0AAE1D2X1</accession>
<dbReference type="EMBL" id="JAWDGP010005660">
    <property type="protein sequence ID" value="KAK3754584.1"/>
    <property type="molecule type" value="Genomic_DNA"/>
</dbReference>
<keyword evidence="3" id="KW-1185">Reference proteome</keyword>
<sequence>MKGFSCRVNLFIGPSAGSASSSSVSIHYSNPSVCLPCPGLAWISLLHFLTRQQVDERSRRDKRLGEEGEEEEEEEGERFKARRSEAGSSSCLS</sequence>
<feature type="compositionally biased region" description="Acidic residues" evidence="1">
    <location>
        <begin position="67"/>
        <end position="76"/>
    </location>
</feature>
<comment type="caution">
    <text evidence="2">The sequence shown here is derived from an EMBL/GenBank/DDBJ whole genome shotgun (WGS) entry which is preliminary data.</text>
</comment>
<proteinExistence type="predicted"/>
<evidence type="ECO:0000256" key="1">
    <source>
        <dbReference type="SAM" id="MobiDB-lite"/>
    </source>
</evidence>
<evidence type="ECO:0000313" key="3">
    <source>
        <dbReference type="Proteomes" id="UP001283361"/>
    </source>
</evidence>
<dbReference type="Proteomes" id="UP001283361">
    <property type="component" value="Unassembled WGS sequence"/>
</dbReference>
<evidence type="ECO:0000313" key="2">
    <source>
        <dbReference type="EMBL" id="KAK3754584.1"/>
    </source>
</evidence>
<reference evidence="2" key="1">
    <citation type="journal article" date="2023" name="G3 (Bethesda)">
        <title>A reference genome for the long-term kleptoplast-retaining sea slug Elysia crispata morphotype clarki.</title>
        <authorList>
            <person name="Eastman K.E."/>
            <person name="Pendleton A.L."/>
            <person name="Shaikh M.A."/>
            <person name="Suttiyut T."/>
            <person name="Ogas R."/>
            <person name="Tomko P."/>
            <person name="Gavelis G."/>
            <person name="Widhalm J.R."/>
            <person name="Wisecaver J.H."/>
        </authorList>
    </citation>
    <scope>NUCLEOTIDE SEQUENCE</scope>
    <source>
        <strain evidence="2">ECLA1</strain>
    </source>
</reference>
<dbReference type="AlphaFoldDB" id="A0AAE1D2X1"/>
<gene>
    <name evidence="2" type="ORF">RRG08_019568</name>
</gene>
<organism evidence="2 3">
    <name type="scientific">Elysia crispata</name>
    <name type="common">lettuce slug</name>
    <dbReference type="NCBI Taxonomy" id="231223"/>
    <lineage>
        <taxon>Eukaryota</taxon>
        <taxon>Metazoa</taxon>
        <taxon>Spiralia</taxon>
        <taxon>Lophotrochozoa</taxon>
        <taxon>Mollusca</taxon>
        <taxon>Gastropoda</taxon>
        <taxon>Heterobranchia</taxon>
        <taxon>Euthyneura</taxon>
        <taxon>Panpulmonata</taxon>
        <taxon>Sacoglossa</taxon>
        <taxon>Placobranchoidea</taxon>
        <taxon>Plakobranchidae</taxon>
        <taxon>Elysia</taxon>
    </lineage>
</organism>
<feature type="region of interest" description="Disordered" evidence="1">
    <location>
        <begin position="53"/>
        <end position="93"/>
    </location>
</feature>